<keyword evidence="1" id="KW-0479">Metal-binding</keyword>
<dbReference type="PANTHER" id="PTHR46087">
    <property type="entry name" value="PUTATIVE, EXPRESSED-RELATED"/>
    <property type="match status" value="1"/>
</dbReference>
<dbReference type="GO" id="GO:0008270">
    <property type="term" value="F:zinc ion binding"/>
    <property type="evidence" value="ECO:0007669"/>
    <property type="project" value="UniProtKB-KW"/>
</dbReference>
<feature type="domain" description="RING-type" evidence="2">
    <location>
        <begin position="119"/>
        <end position="163"/>
    </location>
</feature>
<dbReference type="AlphaFoldDB" id="A0A9E7G529"/>
<keyword evidence="4" id="KW-1185">Reference proteome</keyword>
<gene>
    <name evidence="3" type="ORF">MUK42_19772</name>
</gene>
<dbReference type="Pfam" id="PF13639">
    <property type="entry name" value="zf-RING_2"/>
    <property type="match status" value="1"/>
</dbReference>
<dbReference type="SMART" id="SM00184">
    <property type="entry name" value="RING"/>
    <property type="match status" value="1"/>
</dbReference>
<evidence type="ECO:0000313" key="4">
    <source>
        <dbReference type="Proteomes" id="UP001055439"/>
    </source>
</evidence>
<proteinExistence type="predicted"/>
<accession>A0A9E7G529</accession>
<keyword evidence="1" id="KW-0863">Zinc-finger</keyword>
<evidence type="ECO:0000313" key="3">
    <source>
        <dbReference type="EMBL" id="URE05208.1"/>
    </source>
</evidence>
<evidence type="ECO:0000259" key="2">
    <source>
        <dbReference type="PROSITE" id="PS50089"/>
    </source>
</evidence>
<dbReference type="Proteomes" id="UP001055439">
    <property type="component" value="Chromosome 5"/>
</dbReference>
<dbReference type="PROSITE" id="PS50089">
    <property type="entry name" value="ZF_RING_2"/>
    <property type="match status" value="1"/>
</dbReference>
<dbReference type="InterPro" id="IPR013083">
    <property type="entry name" value="Znf_RING/FYVE/PHD"/>
</dbReference>
<dbReference type="InterPro" id="IPR001841">
    <property type="entry name" value="Znf_RING"/>
</dbReference>
<dbReference type="InterPro" id="IPR055296">
    <property type="entry name" value="SRL2-like"/>
</dbReference>
<name>A0A9E7G529_9LILI</name>
<dbReference type="PANTHER" id="PTHR46087:SF20">
    <property type="entry name" value="OS02G0143200 PROTEIN"/>
    <property type="match status" value="1"/>
</dbReference>
<dbReference type="Gene3D" id="3.30.40.10">
    <property type="entry name" value="Zinc/RING finger domain, C3HC4 (zinc finger)"/>
    <property type="match status" value="1"/>
</dbReference>
<sequence length="843" mass="95130">MYSLVLCSSSSLPLTAFSAMRRTIEYCDLRLVLVQFVEEAALFLSLMVKWLLLPSYGWWPAPAISPSLEDSTVAEAKARHCAAARAVRESLHVSTYAELVGEQEESATADAAAAAATTCAVCLSEVGRQDRVWELRNCRHVFHHGCLDRWLDHDEHLSCPLCRAPLLATRPSASPPPPPPASEPSWAVERLLYLFGDDLLLASSSPNDGLMTKLNYNMNVKRNGKQRKQHSYTSKVRSLLYRKAAERHNGFHGIYNVLKQGMRVALRPGYHVLIGSGLLDERISSSELCGSSSSCHRGRESPDWLILDEQQIILEAEEKPTRWDDRMKAFLRARKQRSKLISQKPTRENEHDLENKGFSELFLEFDRTCARPRIGSEDDTAVVGHSDDGGSQRVGRAKIEIHRSQDENSFWIEIEPRRDGNIRGMKPLPQANRRAQNHVLITWKSGPRKAAGQLGLPQQVRWLRTEPPAFSQCCLYYYWVQAFSARRGDTETRRNATIERDRDKAGRRERIRLFRLSSNRKRKRRSGALLIRSSPGFPLSPSVFPPSTRKVVPACGVLCFLCPSLRERSRQPVKRYKKLLADIFPRSQIVSAVLENYGVPKKKSEDGQQSEEVTQSRWVQEVLKTEGHSEISTIKTQLLSDFVPDDVGPLRAQFVETSGQISPFESKKENTQEVTPPNLIDFDNFPEGFETVTDHSQLANGTFDLLSVDQLLETVLETAWPVGRFSASSTSDVPFKEMAGHCEALMMGKQQKMSVFTSAQQNHDILFGGPLEELYEEKKSSFSNTDQSEKSGNPFLDEKLCADLQRQFCGNNMILNAEFHNQPQYLRLPASSPYDNFLKAAGC</sequence>
<organism evidence="3 4">
    <name type="scientific">Musa troglodytarum</name>
    <name type="common">fe'i banana</name>
    <dbReference type="NCBI Taxonomy" id="320322"/>
    <lineage>
        <taxon>Eukaryota</taxon>
        <taxon>Viridiplantae</taxon>
        <taxon>Streptophyta</taxon>
        <taxon>Embryophyta</taxon>
        <taxon>Tracheophyta</taxon>
        <taxon>Spermatophyta</taxon>
        <taxon>Magnoliopsida</taxon>
        <taxon>Liliopsida</taxon>
        <taxon>Zingiberales</taxon>
        <taxon>Musaceae</taxon>
        <taxon>Musa</taxon>
    </lineage>
</organism>
<dbReference type="SUPFAM" id="SSF57850">
    <property type="entry name" value="RING/U-box"/>
    <property type="match status" value="1"/>
</dbReference>
<reference evidence="3" key="1">
    <citation type="submission" date="2022-05" db="EMBL/GenBank/DDBJ databases">
        <title>The Musa troglodytarum L. genome provides insights into the mechanism of non-climacteric behaviour and enrichment of carotenoids.</title>
        <authorList>
            <person name="Wang J."/>
        </authorList>
    </citation>
    <scope>NUCLEOTIDE SEQUENCE</scope>
    <source>
        <tissue evidence="3">Leaf</tissue>
    </source>
</reference>
<keyword evidence="1" id="KW-0862">Zinc</keyword>
<dbReference type="OrthoDB" id="19232at2759"/>
<dbReference type="EMBL" id="CP097507">
    <property type="protein sequence ID" value="URE05208.1"/>
    <property type="molecule type" value="Genomic_DNA"/>
</dbReference>
<evidence type="ECO:0000256" key="1">
    <source>
        <dbReference type="PROSITE-ProRule" id="PRU00175"/>
    </source>
</evidence>
<protein>
    <submittedName>
        <fullName evidence="3">Cyclin-related protein</fullName>
    </submittedName>
</protein>